<sequence length="217" mass="23151">MSALANLTTTWTSGSTIVTTSAVDVTTYACAGIGDENVCGDITLRRLTEVTSGTAFAAQFVVYWQSSDFAKFPSEYASSLAAAINVPFDDPATTSSSMTDTNSAPPSTNPNNEDPDTAMSPGVIAGIAVGIGAFLIISIVLLLYLRRRMKQKQQQRLQHSAMWEMEGSSRGLKHFLGGRWRAEQDGTSQPVEAGSTSVRIIPGPPVELDTTPAERTQ</sequence>
<feature type="region of interest" description="Disordered" evidence="1">
    <location>
        <begin position="92"/>
        <end position="117"/>
    </location>
</feature>
<feature type="compositionally biased region" description="Polar residues" evidence="1">
    <location>
        <begin position="185"/>
        <end position="198"/>
    </location>
</feature>
<evidence type="ECO:0000313" key="3">
    <source>
        <dbReference type="EMBL" id="RYO37413.1"/>
    </source>
</evidence>
<keyword evidence="2" id="KW-1133">Transmembrane helix</keyword>
<dbReference type="EMBL" id="PEJP01000068">
    <property type="protein sequence ID" value="RYO37413.1"/>
    <property type="molecule type" value="Genomic_DNA"/>
</dbReference>
<dbReference type="AlphaFoldDB" id="A0A4Q4QAU0"/>
<evidence type="ECO:0008006" key="5">
    <source>
        <dbReference type="Google" id="ProtNLM"/>
    </source>
</evidence>
<feature type="transmembrane region" description="Helical" evidence="2">
    <location>
        <begin position="123"/>
        <end position="145"/>
    </location>
</feature>
<feature type="compositionally biased region" description="Low complexity" evidence="1">
    <location>
        <begin position="101"/>
        <end position="112"/>
    </location>
</feature>
<comment type="caution">
    <text evidence="3">The sequence shown here is derived from an EMBL/GenBank/DDBJ whole genome shotgun (WGS) entry which is preliminary data.</text>
</comment>
<organism evidence="3 4">
    <name type="scientific">Alternaria arborescens</name>
    <dbReference type="NCBI Taxonomy" id="156630"/>
    <lineage>
        <taxon>Eukaryota</taxon>
        <taxon>Fungi</taxon>
        <taxon>Dikarya</taxon>
        <taxon>Ascomycota</taxon>
        <taxon>Pezizomycotina</taxon>
        <taxon>Dothideomycetes</taxon>
        <taxon>Pleosporomycetidae</taxon>
        <taxon>Pleosporales</taxon>
        <taxon>Pleosporineae</taxon>
        <taxon>Pleosporaceae</taxon>
        <taxon>Alternaria</taxon>
        <taxon>Alternaria sect. Alternaria</taxon>
    </lineage>
</organism>
<keyword evidence="2" id="KW-0472">Membrane</keyword>
<evidence type="ECO:0000256" key="2">
    <source>
        <dbReference type="SAM" id="Phobius"/>
    </source>
</evidence>
<proteinExistence type="predicted"/>
<keyword evidence="4" id="KW-1185">Reference proteome</keyword>
<protein>
    <recommendedName>
        <fullName evidence="5">Mid2 domain-containing protein</fullName>
    </recommendedName>
</protein>
<reference evidence="4" key="1">
    <citation type="journal article" date="2019" name="bioRxiv">
        <title>Genomics, evolutionary history and diagnostics of the Alternaria alternata species group including apple and Asian pear pathotypes.</title>
        <authorList>
            <person name="Armitage A.D."/>
            <person name="Cockerton H.M."/>
            <person name="Sreenivasaprasad S."/>
            <person name="Woodhall J.W."/>
            <person name="Lane C.R."/>
            <person name="Harrison R.J."/>
            <person name="Clarkson J.P."/>
        </authorList>
    </citation>
    <scope>NUCLEOTIDE SEQUENCE [LARGE SCALE GENOMIC DNA]</scope>
    <source>
        <strain evidence="4">RGR 97.0016</strain>
    </source>
</reference>
<dbReference type="Proteomes" id="UP000293823">
    <property type="component" value="Unassembled WGS sequence"/>
</dbReference>
<accession>A0A4Q4QAU0</accession>
<dbReference type="CDD" id="cd12087">
    <property type="entry name" value="TM_EGFR-like"/>
    <property type="match status" value="1"/>
</dbReference>
<name>A0A4Q4QAU0_9PLEO</name>
<evidence type="ECO:0000256" key="1">
    <source>
        <dbReference type="SAM" id="MobiDB-lite"/>
    </source>
</evidence>
<feature type="region of interest" description="Disordered" evidence="1">
    <location>
        <begin position="184"/>
        <end position="217"/>
    </location>
</feature>
<keyword evidence="2" id="KW-0812">Transmembrane</keyword>
<dbReference type="OrthoDB" id="3693767at2759"/>
<gene>
    <name evidence="3" type="ORF">AA0113_g11394</name>
</gene>
<evidence type="ECO:0000313" key="4">
    <source>
        <dbReference type="Proteomes" id="UP000293823"/>
    </source>
</evidence>